<dbReference type="PANTHER" id="PTHR43178:SF5">
    <property type="entry name" value="LIPOAMIDE ACYLTRANSFERASE COMPONENT OF BRANCHED-CHAIN ALPHA-KETO ACID DEHYDROGENASE COMPLEX, MITOCHONDRIAL"/>
    <property type="match status" value="1"/>
</dbReference>
<keyword evidence="4" id="KW-0450">Lipoyl</keyword>
<dbReference type="GO" id="GO:0016407">
    <property type="term" value="F:acetyltransferase activity"/>
    <property type="evidence" value="ECO:0007669"/>
    <property type="project" value="TreeGrafter"/>
</dbReference>
<keyword evidence="3" id="KW-0808">Transferase</keyword>
<evidence type="ECO:0000256" key="5">
    <source>
        <dbReference type="ARBA" id="ARBA00023315"/>
    </source>
</evidence>
<dbReference type="Gene3D" id="2.40.50.100">
    <property type="match status" value="1"/>
</dbReference>
<evidence type="ECO:0000256" key="3">
    <source>
        <dbReference type="ARBA" id="ARBA00022679"/>
    </source>
</evidence>
<evidence type="ECO:0000256" key="4">
    <source>
        <dbReference type="ARBA" id="ARBA00022823"/>
    </source>
</evidence>
<reference evidence="7 8" key="1">
    <citation type="submission" date="2016-10" db="EMBL/GenBank/DDBJ databases">
        <authorList>
            <person name="de Groot N.N."/>
        </authorList>
    </citation>
    <scope>NUCLEOTIDE SEQUENCE [LARGE SCALE GENOMIC DNA]</scope>
    <source>
        <strain evidence="7 8">ATCC 35022</strain>
    </source>
</reference>
<dbReference type="GO" id="GO:0005737">
    <property type="term" value="C:cytoplasm"/>
    <property type="evidence" value="ECO:0007669"/>
    <property type="project" value="TreeGrafter"/>
</dbReference>
<dbReference type="Proteomes" id="UP000199071">
    <property type="component" value="Unassembled WGS sequence"/>
</dbReference>
<dbReference type="InterPro" id="IPR000089">
    <property type="entry name" value="Biotin_lipoyl"/>
</dbReference>
<dbReference type="InterPro" id="IPR003016">
    <property type="entry name" value="2-oxoA_DH_lipoyl-BS"/>
</dbReference>
<organism evidence="7 8">
    <name type="scientific">Bauldia litoralis</name>
    <dbReference type="NCBI Taxonomy" id="665467"/>
    <lineage>
        <taxon>Bacteria</taxon>
        <taxon>Pseudomonadati</taxon>
        <taxon>Pseudomonadota</taxon>
        <taxon>Alphaproteobacteria</taxon>
        <taxon>Hyphomicrobiales</taxon>
        <taxon>Kaistiaceae</taxon>
        <taxon>Bauldia</taxon>
    </lineage>
</organism>
<dbReference type="EMBL" id="FMXQ01000007">
    <property type="protein sequence ID" value="SDB44149.1"/>
    <property type="molecule type" value="Genomic_DNA"/>
</dbReference>
<keyword evidence="8" id="KW-1185">Reference proteome</keyword>
<dbReference type="PROSITE" id="PS50968">
    <property type="entry name" value="BIOTINYL_LIPOYL"/>
    <property type="match status" value="1"/>
</dbReference>
<dbReference type="InterPro" id="IPR050743">
    <property type="entry name" value="2-oxoacid_DH_E2_comp"/>
</dbReference>
<dbReference type="Pfam" id="PF00364">
    <property type="entry name" value="Biotin_lipoyl"/>
    <property type="match status" value="1"/>
</dbReference>
<dbReference type="InterPro" id="IPR011053">
    <property type="entry name" value="Single_hybrid_motif"/>
</dbReference>
<dbReference type="PANTHER" id="PTHR43178">
    <property type="entry name" value="DIHYDROLIPOAMIDE ACETYLTRANSFERASE COMPONENT OF PYRUVATE DEHYDROGENASE COMPLEX"/>
    <property type="match status" value="1"/>
</dbReference>
<name>A0A1G6DGA7_9HYPH</name>
<protein>
    <submittedName>
        <fullName evidence="7">Biotin-requiring enzyme</fullName>
    </submittedName>
</protein>
<dbReference type="OrthoDB" id="9805770at2"/>
<evidence type="ECO:0000256" key="1">
    <source>
        <dbReference type="ARBA" id="ARBA00001938"/>
    </source>
</evidence>
<dbReference type="SUPFAM" id="SSF51230">
    <property type="entry name" value="Single hybrid motif"/>
    <property type="match status" value="1"/>
</dbReference>
<sequence>MDVPIVMPQLGVDIEEAQIDEWLKAEGDAVSEGDQIVIVTTPKVTLELEAPATGVLKSIAVPADEIAKVGTTLGIIASD</sequence>
<evidence type="ECO:0000313" key="7">
    <source>
        <dbReference type="EMBL" id="SDB44149.1"/>
    </source>
</evidence>
<dbReference type="STRING" id="665467.SAMN02982931_03353"/>
<gene>
    <name evidence="7" type="ORF">SAMN02982931_03353</name>
</gene>
<comment type="subunit">
    <text evidence="2">Forms a 24-polypeptide structural core with octahedral symmetry.</text>
</comment>
<dbReference type="AlphaFoldDB" id="A0A1G6DGA7"/>
<accession>A0A1G6DGA7</accession>
<evidence type="ECO:0000313" key="8">
    <source>
        <dbReference type="Proteomes" id="UP000199071"/>
    </source>
</evidence>
<dbReference type="RefSeq" id="WP_090878026.1">
    <property type="nucleotide sequence ID" value="NZ_FMXQ01000007.1"/>
</dbReference>
<proteinExistence type="predicted"/>
<feature type="domain" description="Lipoyl-binding" evidence="6">
    <location>
        <begin position="2"/>
        <end position="77"/>
    </location>
</feature>
<dbReference type="CDD" id="cd06849">
    <property type="entry name" value="lipoyl_domain"/>
    <property type="match status" value="1"/>
</dbReference>
<keyword evidence="5" id="KW-0012">Acyltransferase</keyword>
<dbReference type="GO" id="GO:0031405">
    <property type="term" value="F:lipoic acid binding"/>
    <property type="evidence" value="ECO:0007669"/>
    <property type="project" value="TreeGrafter"/>
</dbReference>
<evidence type="ECO:0000259" key="6">
    <source>
        <dbReference type="PROSITE" id="PS50968"/>
    </source>
</evidence>
<dbReference type="PROSITE" id="PS00189">
    <property type="entry name" value="LIPOYL"/>
    <property type="match status" value="1"/>
</dbReference>
<comment type="cofactor">
    <cofactor evidence="1">
        <name>(R)-lipoate</name>
        <dbReference type="ChEBI" id="CHEBI:83088"/>
    </cofactor>
</comment>
<evidence type="ECO:0000256" key="2">
    <source>
        <dbReference type="ARBA" id="ARBA00011484"/>
    </source>
</evidence>